<evidence type="ECO:0000313" key="2">
    <source>
        <dbReference type="EMBL" id="KAE9391885.1"/>
    </source>
</evidence>
<proteinExistence type="predicted"/>
<dbReference type="AlphaFoldDB" id="A0A6A4H3I9"/>
<evidence type="ECO:0000256" key="1">
    <source>
        <dbReference type="SAM" id="MobiDB-lite"/>
    </source>
</evidence>
<organism evidence="2 3">
    <name type="scientific">Gymnopus androsaceus JB14</name>
    <dbReference type="NCBI Taxonomy" id="1447944"/>
    <lineage>
        <taxon>Eukaryota</taxon>
        <taxon>Fungi</taxon>
        <taxon>Dikarya</taxon>
        <taxon>Basidiomycota</taxon>
        <taxon>Agaricomycotina</taxon>
        <taxon>Agaricomycetes</taxon>
        <taxon>Agaricomycetidae</taxon>
        <taxon>Agaricales</taxon>
        <taxon>Marasmiineae</taxon>
        <taxon>Omphalotaceae</taxon>
        <taxon>Gymnopus</taxon>
    </lineage>
</organism>
<keyword evidence="3" id="KW-1185">Reference proteome</keyword>
<dbReference type="Proteomes" id="UP000799118">
    <property type="component" value="Unassembled WGS sequence"/>
</dbReference>
<dbReference type="OrthoDB" id="3247418at2759"/>
<sequence>MGKSVTLPWLITCTDGGACRIHLQLTSATVVSPITKSLDEKKAKQATARKAAAAEKAYLDPVAAREVQDDGAVEAEDEEGYVSTVNDSNDDMDDNAERGRPKLHPDDLANFFKLSSALKLILALKLSESDIQESECLIWSMLCVPITITPPMFLIVLVTMAPLHGFWTFLFECIDRVLKISIAQIIVGASLKLLFFREFHQTTQQSRVMASSYNQRDLLLKQSIKAMYNAAADNHGTV</sequence>
<evidence type="ECO:0000313" key="3">
    <source>
        <dbReference type="Proteomes" id="UP000799118"/>
    </source>
</evidence>
<accession>A0A6A4H3I9</accession>
<reference evidence="2" key="1">
    <citation type="journal article" date="2019" name="Environ. Microbiol.">
        <title>Fungal ecological strategies reflected in gene transcription - a case study of two litter decomposers.</title>
        <authorList>
            <person name="Barbi F."/>
            <person name="Kohler A."/>
            <person name="Barry K."/>
            <person name="Baskaran P."/>
            <person name="Daum C."/>
            <person name="Fauchery L."/>
            <person name="Ihrmark K."/>
            <person name="Kuo A."/>
            <person name="LaButti K."/>
            <person name="Lipzen A."/>
            <person name="Morin E."/>
            <person name="Grigoriev I.V."/>
            <person name="Henrissat B."/>
            <person name="Lindahl B."/>
            <person name="Martin F."/>
        </authorList>
    </citation>
    <scope>NUCLEOTIDE SEQUENCE</scope>
    <source>
        <strain evidence="2">JB14</strain>
    </source>
</reference>
<gene>
    <name evidence="2" type="ORF">BT96DRAFT_945047</name>
</gene>
<dbReference type="EMBL" id="ML769610">
    <property type="protein sequence ID" value="KAE9391885.1"/>
    <property type="molecule type" value="Genomic_DNA"/>
</dbReference>
<name>A0A6A4H3I9_9AGAR</name>
<feature type="region of interest" description="Disordered" evidence="1">
    <location>
        <begin position="73"/>
        <end position="100"/>
    </location>
</feature>
<protein>
    <submittedName>
        <fullName evidence="2">Uncharacterized protein</fullName>
    </submittedName>
</protein>